<name>A0ACB8E5H7_9SAUR</name>
<gene>
    <name evidence="1" type="ORF">K3G42_005716</name>
</gene>
<evidence type="ECO:0000313" key="2">
    <source>
        <dbReference type="Proteomes" id="UP000827872"/>
    </source>
</evidence>
<dbReference type="Proteomes" id="UP000827872">
    <property type="component" value="Linkage Group LG17"/>
</dbReference>
<evidence type="ECO:0000313" key="1">
    <source>
        <dbReference type="EMBL" id="KAH7987464.1"/>
    </source>
</evidence>
<accession>A0ACB8E5H7</accession>
<protein>
    <submittedName>
        <fullName evidence="1">Uncharacterized protein</fullName>
    </submittedName>
</protein>
<organism evidence="1 2">
    <name type="scientific">Sphaerodactylus townsendi</name>
    <dbReference type="NCBI Taxonomy" id="933632"/>
    <lineage>
        <taxon>Eukaryota</taxon>
        <taxon>Metazoa</taxon>
        <taxon>Chordata</taxon>
        <taxon>Craniata</taxon>
        <taxon>Vertebrata</taxon>
        <taxon>Euteleostomi</taxon>
        <taxon>Lepidosauria</taxon>
        <taxon>Squamata</taxon>
        <taxon>Bifurcata</taxon>
        <taxon>Gekkota</taxon>
        <taxon>Sphaerodactylidae</taxon>
        <taxon>Sphaerodactylus</taxon>
    </lineage>
</organism>
<proteinExistence type="predicted"/>
<comment type="caution">
    <text evidence="1">The sequence shown here is derived from an EMBL/GenBank/DDBJ whole genome shotgun (WGS) entry which is preliminary data.</text>
</comment>
<dbReference type="EMBL" id="CM037630">
    <property type="protein sequence ID" value="KAH7987464.1"/>
    <property type="molecule type" value="Genomic_DNA"/>
</dbReference>
<reference evidence="1" key="1">
    <citation type="submission" date="2021-08" db="EMBL/GenBank/DDBJ databases">
        <title>The first chromosome-level gecko genome reveals the dynamic sex chromosomes of Neotropical dwarf geckos (Sphaerodactylidae: Sphaerodactylus).</title>
        <authorList>
            <person name="Pinto B.J."/>
            <person name="Keating S.E."/>
            <person name="Gamble T."/>
        </authorList>
    </citation>
    <scope>NUCLEOTIDE SEQUENCE</scope>
    <source>
        <strain evidence="1">TG3544</strain>
    </source>
</reference>
<keyword evidence="2" id="KW-1185">Reference proteome</keyword>
<sequence length="336" mass="37022">MDSSPTESRRNLALEHSFWYSTDYELLKERHGYWMGREVYVPDDFNATLGRTANKQVFEGLTTGILRIVAVVLGCLISSVPYGNNQTCAPKLLQEMKSKTSPVEAFNTRIQDLISYVGNIGLIEKLSCCFLSVQGPIDENPKIAAFLQNATAALQGLCQLCFAVNGRSWSIFDNSHQDPTGFTVALAATDLVGVLHMLYCILFHGTIADASAASPKESYVENTIQVALHSLRLFNSFAVLDLPAFQSIVGAEGLSLAFRHIVNSLLWHCSQHTCEALLHEVIICVGYFTVNHPDNQGLLTALFSSLTPRISGTSRSSANWHCITLFAYYLGQLIFS</sequence>